<proteinExistence type="inferred from homology"/>
<evidence type="ECO:0000256" key="3">
    <source>
        <dbReference type="ARBA" id="ARBA00022989"/>
    </source>
</evidence>
<keyword evidence="5" id="KW-1003">Cell membrane</keyword>
<feature type="transmembrane region" description="Helical" evidence="5">
    <location>
        <begin position="206"/>
        <end position="227"/>
    </location>
</feature>
<evidence type="ECO:0000256" key="2">
    <source>
        <dbReference type="ARBA" id="ARBA00022692"/>
    </source>
</evidence>
<evidence type="ECO:0000256" key="1">
    <source>
        <dbReference type="ARBA" id="ARBA00004141"/>
    </source>
</evidence>
<evidence type="ECO:0000313" key="6">
    <source>
        <dbReference type="EMBL" id="GMM59590.1"/>
    </source>
</evidence>
<comment type="caution">
    <text evidence="6">The sequence shown here is derived from an EMBL/GenBank/DDBJ whole genome shotgun (WGS) entry which is preliminary data.</text>
</comment>
<reference evidence="6 7" key="1">
    <citation type="submission" date="2023-06" db="EMBL/GenBank/DDBJ databases">
        <title>Draft genome sequence of Novosphingobium sp. strain IK01.</title>
        <authorList>
            <person name="Hatamoto M."/>
            <person name="Ikarashi T."/>
            <person name="Yamaguchi T."/>
        </authorList>
    </citation>
    <scope>NUCLEOTIDE SEQUENCE [LARGE SCALE GENOMIC DNA]</scope>
    <source>
        <strain evidence="6 7">IK01</strain>
    </source>
</reference>
<dbReference type="RefSeq" id="WP_317973445.1">
    <property type="nucleotide sequence ID" value="NZ_BTFW01000001.1"/>
</dbReference>
<keyword evidence="4 5" id="KW-0472">Membrane</keyword>
<feature type="transmembrane region" description="Helical" evidence="5">
    <location>
        <begin position="175"/>
        <end position="199"/>
    </location>
</feature>
<keyword evidence="3 5" id="KW-1133">Transmembrane helix</keyword>
<feature type="transmembrane region" description="Helical" evidence="5">
    <location>
        <begin position="141"/>
        <end position="163"/>
    </location>
</feature>
<dbReference type="PANTHER" id="PTHR43701:SF2">
    <property type="entry name" value="MEMBRANE TRANSPORTER PROTEIN YJNA-RELATED"/>
    <property type="match status" value="1"/>
</dbReference>
<name>A0ABQ6P2Y3_9SPHN</name>
<comment type="subcellular location">
    <subcellularLocation>
        <location evidence="5">Cell membrane</location>
        <topology evidence="5">Multi-pass membrane protein</topology>
    </subcellularLocation>
    <subcellularLocation>
        <location evidence="1">Membrane</location>
        <topology evidence="1">Multi-pass membrane protein</topology>
    </subcellularLocation>
</comment>
<dbReference type="Proteomes" id="UP001187221">
    <property type="component" value="Unassembled WGS sequence"/>
</dbReference>
<feature type="transmembrane region" description="Helical" evidence="5">
    <location>
        <begin position="104"/>
        <end position="120"/>
    </location>
</feature>
<feature type="transmembrane region" description="Helical" evidence="5">
    <location>
        <begin position="78"/>
        <end position="98"/>
    </location>
</feature>
<sequence length="263" mass="26313">MMDTFHYALGALSGGLVGFVLGLVGGGGSILAVPLMVYLVGVPNAHVAIGTSALAVAANAAAGLVSHARAQHVKWRCGGIYAAAGIIGALVGSTFGKMVDGNKLLFLFALVMLLVGALMLKGRGNPGNPGAECNREKAPKVAAYGLGSGVFSGFFGIGGGFLIVPGLVASTGMPILMAVGTSLVAVTAFGLTTAANYAFSGLVDWPLALVFVVGGVVGSIGGTRIAQRLGGKSGRLTTVFACLIFAVAFYMLWRSAAAFLSAS</sequence>
<keyword evidence="2 5" id="KW-0812">Transmembrane</keyword>
<feature type="transmembrane region" description="Helical" evidence="5">
    <location>
        <begin position="46"/>
        <end position="66"/>
    </location>
</feature>
<dbReference type="InterPro" id="IPR002781">
    <property type="entry name" value="TM_pro_TauE-like"/>
</dbReference>
<dbReference type="InterPro" id="IPR051598">
    <property type="entry name" value="TSUP/Inactive_protease-like"/>
</dbReference>
<evidence type="ECO:0000256" key="5">
    <source>
        <dbReference type="RuleBase" id="RU363041"/>
    </source>
</evidence>
<protein>
    <recommendedName>
        <fullName evidence="5">Probable membrane transporter protein</fullName>
    </recommendedName>
</protein>
<dbReference type="PANTHER" id="PTHR43701">
    <property type="entry name" value="MEMBRANE TRANSPORTER PROTEIN MJ0441-RELATED"/>
    <property type="match status" value="1"/>
</dbReference>
<dbReference type="EMBL" id="BTFW01000001">
    <property type="protein sequence ID" value="GMM59590.1"/>
    <property type="molecule type" value="Genomic_DNA"/>
</dbReference>
<evidence type="ECO:0000256" key="4">
    <source>
        <dbReference type="ARBA" id="ARBA00023136"/>
    </source>
</evidence>
<dbReference type="Pfam" id="PF01925">
    <property type="entry name" value="TauE"/>
    <property type="match status" value="1"/>
</dbReference>
<feature type="transmembrane region" description="Helical" evidence="5">
    <location>
        <begin position="233"/>
        <end position="253"/>
    </location>
</feature>
<keyword evidence="7" id="KW-1185">Reference proteome</keyword>
<organism evidence="6 7">
    <name type="scientific">Novosphingobium pituita</name>
    <dbReference type="NCBI Taxonomy" id="3056842"/>
    <lineage>
        <taxon>Bacteria</taxon>
        <taxon>Pseudomonadati</taxon>
        <taxon>Pseudomonadota</taxon>
        <taxon>Alphaproteobacteria</taxon>
        <taxon>Sphingomonadales</taxon>
        <taxon>Sphingomonadaceae</taxon>
        <taxon>Novosphingobium</taxon>
    </lineage>
</organism>
<gene>
    <name evidence="6" type="ORF">NUTIK01_03670</name>
</gene>
<comment type="similarity">
    <text evidence="5">Belongs to the 4-toluene sulfonate uptake permease (TSUP) (TC 2.A.102) family.</text>
</comment>
<feature type="transmembrane region" description="Helical" evidence="5">
    <location>
        <begin position="7"/>
        <end position="40"/>
    </location>
</feature>
<evidence type="ECO:0000313" key="7">
    <source>
        <dbReference type="Proteomes" id="UP001187221"/>
    </source>
</evidence>
<accession>A0ABQ6P2Y3</accession>